<accession>A0A370QE61</accession>
<dbReference type="PANTHER" id="PTHR32089:SF112">
    <property type="entry name" value="LYSOZYME-LIKE PROTEIN-RELATED"/>
    <property type="match status" value="1"/>
</dbReference>
<dbReference type="PANTHER" id="PTHR32089">
    <property type="entry name" value="METHYL-ACCEPTING CHEMOTAXIS PROTEIN MCPB"/>
    <property type="match status" value="1"/>
</dbReference>
<dbReference type="InterPro" id="IPR025991">
    <property type="entry name" value="Chemoreceptor_zinc-bind_dom"/>
</dbReference>
<keyword evidence="6" id="KW-0675">Receptor</keyword>
<dbReference type="GO" id="GO:0016020">
    <property type="term" value="C:membrane"/>
    <property type="evidence" value="ECO:0007669"/>
    <property type="project" value="UniProtKB-SubCell"/>
</dbReference>
<protein>
    <submittedName>
        <fullName evidence="6">Chemoreceptor zinc-binding protein</fullName>
    </submittedName>
</protein>
<dbReference type="GO" id="GO:0006935">
    <property type="term" value="P:chemotaxis"/>
    <property type="evidence" value="ECO:0007669"/>
    <property type="project" value="UniProtKB-ARBA"/>
</dbReference>
<dbReference type="Gene3D" id="1.20.120.30">
    <property type="entry name" value="Aspartate receptor, ligand-binding domain"/>
    <property type="match status" value="1"/>
</dbReference>
<organism evidence="6 7">
    <name type="scientific">Enterobacillus tribolii</name>
    <dbReference type="NCBI Taxonomy" id="1487935"/>
    <lineage>
        <taxon>Bacteria</taxon>
        <taxon>Pseudomonadati</taxon>
        <taxon>Pseudomonadota</taxon>
        <taxon>Gammaproteobacteria</taxon>
        <taxon>Enterobacterales</taxon>
        <taxon>Hafniaceae</taxon>
        <taxon>Enterobacillus</taxon>
    </lineage>
</organism>
<evidence type="ECO:0000256" key="3">
    <source>
        <dbReference type="PROSITE-ProRule" id="PRU00284"/>
    </source>
</evidence>
<dbReference type="RefSeq" id="WP_221810607.1">
    <property type="nucleotide sequence ID" value="NZ_SDGT01000013.1"/>
</dbReference>
<evidence type="ECO:0000256" key="2">
    <source>
        <dbReference type="ARBA" id="ARBA00023224"/>
    </source>
</evidence>
<keyword evidence="4" id="KW-0175">Coiled coil</keyword>
<dbReference type="Gene3D" id="6.10.250.3200">
    <property type="match status" value="1"/>
</dbReference>
<keyword evidence="7" id="KW-1185">Reference proteome</keyword>
<proteinExistence type="predicted"/>
<reference evidence="6 7" key="1">
    <citation type="submission" date="2018-07" db="EMBL/GenBank/DDBJ databases">
        <title>Genomic Encyclopedia of Type Strains, Phase IV (KMG-IV): sequencing the most valuable type-strain genomes for metagenomic binning, comparative biology and taxonomic classification.</title>
        <authorList>
            <person name="Goeker M."/>
        </authorList>
    </citation>
    <scope>NUCLEOTIDE SEQUENCE [LARGE SCALE GENOMIC DNA]</scope>
    <source>
        <strain evidence="6 7">DSM 103736</strain>
    </source>
</reference>
<keyword evidence="2 3" id="KW-0807">Transducer</keyword>
<dbReference type="Proteomes" id="UP000254848">
    <property type="component" value="Unassembled WGS sequence"/>
</dbReference>
<dbReference type="InterPro" id="IPR004089">
    <property type="entry name" value="MCPsignal_dom"/>
</dbReference>
<evidence type="ECO:0000256" key="4">
    <source>
        <dbReference type="SAM" id="Coils"/>
    </source>
</evidence>
<feature type="coiled-coil region" evidence="4">
    <location>
        <begin position="70"/>
        <end position="97"/>
    </location>
</feature>
<dbReference type="GO" id="GO:0007165">
    <property type="term" value="P:signal transduction"/>
    <property type="evidence" value="ECO:0007669"/>
    <property type="project" value="UniProtKB-KW"/>
</dbReference>
<feature type="domain" description="Methyl-accepting transducer" evidence="5">
    <location>
        <begin position="47"/>
        <end position="235"/>
    </location>
</feature>
<dbReference type="SMART" id="SM00283">
    <property type="entry name" value="MA"/>
    <property type="match status" value="1"/>
</dbReference>
<comment type="subcellular location">
    <subcellularLocation>
        <location evidence="1">Membrane</location>
    </subcellularLocation>
</comment>
<evidence type="ECO:0000313" key="6">
    <source>
        <dbReference type="EMBL" id="RDK86653.1"/>
    </source>
</evidence>
<comment type="caution">
    <text evidence="6">The sequence shown here is derived from an EMBL/GenBank/DDBJ whole genome shotgun (WGS) entry which is preliminary data.</text>
</comment>
<name>A0A370QE61_9GAMM</name>
<dbReference type="AlphaFoldDB" id="A0A370QE61"/>
<dbReference type="Pfam" id="PF00015">
    <property type="entry name" value="MCPsignal"/>
    <property type="match status" value="1"/>
</dbReference>
<evidence type="ECO:0000313" key="7">
    <source>
        <dbReference type="Proteomes" id="UP000254848"/>
    </source>
</evidence>
<dbReference type="Pfam" id="PF13682">
    <property type="entry name" value="CZB"/>
    <property type="match status" value="1"/>
</dbReference>
<dbReference type="EMBL" id="QRAP01000011">
    <property type="protein sequence ID" value="RDK86653.1"/>
    <property type="molecule type" value="Genomic_DNA"/>
</dbReference>
<dbReference type="SUPFAM" id="SSF58104">
    <property type="entry name" value="Methyl-accepting chemotaxis protein (MCP) signaling domain"/>
    <property type="match status" value="1"/>
</dbReference>
<evidence type="ECO:0000256" key="1">
    <source>
        <dbReference type="ARBA" id="ARBA00004370"/>
    </source>
</evidence>
<sequence>MINTIKRIISFGNKNPLQNEMDILLSDTSLPVNAGENSAAYERIICAQLLSGSTMLEAIRDAQLRSSQTLHNEQKTIDELNSSNDEAKTALNHLKQIISEISAGADHSTASMTELTHSLNEVSECVTAIQKISNQTNLIAINSAIEAAHVGIDGRGFSVIAKEIKTLSHDVQTSAANIFEIIKVIEQKSHKVHTTMSAQIPLVTQVNKDIASTIELIERVIHRSAKMQDIIRYISLLQFLNTVKLDHVIWKFQVYHLLYQQETSYHLSACTECRLGKWYYEGEGRAFSHFEAFSALEAPHKAVHTSGREALESFLSGDLDAMTAALADMEQASQRVVLLIDRLVENITPQEQLH</sequence>
<gene>
    <name evidence="6" type="ORF">C8D90_11137</name>
</gene>
<evidence type="ECO:0000259" key="5">
    <source>
        <dbReference type="PROSITE" id="PS50111"/>
    </source>
</evidence>
<dbReference type="PROSITE" id="PS50111">
    <property type="entry name" value="CHEMOTAXIS_TRANSDUC_2"/>
    <property type="match status" value="1"/>
</dbReference>